<proteinExistence type="predicted"/>
<dbReference type="PANTHER" id="PTHR39166:SF1">
    <property type="entry name" value="BLL1166 PROTEIN"/>
    <property type="match status" value="1"/>
</dbReference>
<gene>
    <name evidence="1" type="ORF">ACFOKF_10720</name>
</gene>
<evidence type="ECO:0000313" key="1">
    <source>
        <dbReference type="EMBL" id="MFC3441650.1"/>
    </source>
</evidence>
<name>A0ABV7NGY0_9SPHN</name>
<dbReference type="Pfam" id="PF06042">
    <property type="entry name" value="NTP_transf_6"/>
    <property type="match status" value="1"/>
</dbReference>
<protein>
    <submittedName>
        <fullName evidence="1">Nucleotidyltransferase family protein</fullName>
    </submittedName>
</protein>
<comment type="caution">
    <text evidence="1">The sequence shown here is derived from an EMBL/GenBank/DDBJ whole genome shotgun (WGS) entry which is preliminary data.</text>
</comment>
<reference evidence="2" key="1">
    <citation type="journal article" date="2019" name="Int. J. Syst. Evol. Microbiol.">
        <title>The Global Catalogue of Microorganisms (GCM) 10K type strain sequencing project: providing services to taxonomists for standard genome sequencing and annotation.</title>
        <authorList>
            <consortium name="The Broad Institute Genomics Platform"/>
            <consortium name="The Broad Institute Genome Sequencing Center for Infectious Disease"/>
            <person name="Wu L."/>
            <person name="Ma J."/>
        </authorList>
    </citation>
    <scope>NUCLEOTIDE SEQUENCE [LARGE SCALE GENOMIC DNA]</scope>
    <source>
        <strain evidence="2">CCM 7491</strain>
    </source>
</reference>
<keyword evidence="2" id="KW-1185">Reference proteome</keyword>
<dbReference type="Proteomes" id="UP001595681">
    <property type="component" value="Unassembled WGS sequence"/>
</dbReference>
<sequence>MSGAAATEQAVRRLAADHPVTATILSRWHHVALPDAWLSGSLLAQARWNEAFGFPPLHGIADADIIYFGSTDLSEAAEQAVAQRVQALYADLPVRLDVKNEARVHLWYPDHFGKAIAPYHSAVQATTTFPTTASAVAITPHALSAPFGLDDLMQPVVRANATQIDRTYYEAKATRWALHWPDLVILPWDQAGHYPL</sequence>
<dbReference type="InterPro" id="IPR009267">
    <property type="entry name" value="NTP_transf_6"/>
</dbReference>
<evidence type="ECO:0000313" key="2">
    <source>
        <dbReference type="Proteomes" id="UP001595681"/>
    </source>
</evidence>
<dbReference type="PANTHER" id="PTHR39166">
    <property type="entry name" value="BLL1166 PROTEIN"/>
    <property type="match status" value="1"/>
</dbReference>
<organism evidence="1 2">
    <name type="scientific">Sphingobium rhizovicinum</name>
    <dbReference type="NCBI Taxonomy" id="432308"/>
    <lineage>
        <taxon>Bacteria</taxon>
        <taxon>Pseudomonadati</taxon>
        <taxon>Pseudomonadota</taxon>
        <taxon>Alphaproteobacteria</taxon>
        <taxon>Sphingomonadales</taxon>
        <taxon>Sphingomonadaceae</taxon>
        <taxon>Sphingobium</taxon>
    </lineage>
</organism>
<dbReference type="RefSeq" id="WP_380795565.1">
    <property type="nucleotide sequence ID" value="NZ_JBHRVU010000004.1"/>
</dbReference>
<accession>A0ABV7NGY0</accession>
<dbReference type="EMBL" id="JBHRVU010000004">
    <property type="protein sequence ID" value="MFC3441650.1"/>
    <property type="molecule type" value="Genomic_DNA"/>
</dbReference>